<keyword evidence="2" id="KW-0378">Hydrolase</keyword>
<evidence type="ECO:0000259" key="1">
    <source>
        <dbReference type="Pfam" id="PF14529"/>
    </source>
</evidence>
<dbReference type="PANTHER" id="PTHR33273">
    <property type="entry name" value="DOMAIN-CONTAINING PROTEIN, PUTATIVE-RELATED"/>
    <property type="match status" value="1"/>
</dbReference>
<dbReference type="Pfam" id="PF14529">
    <property type="entry name" value="Exo_endo_phos_2"/>
    <property type="match status" value="1"/>
</dbReference>
<keyword evidence="2" id="KW-0808">Transferase</keyword>
<dbReference type="CDD" id="cd09077">
    <property type="entry name" value="R1-I-EN"/>
    <property type="match status" value="1"/>
</dbReference>
<dbReference type="InterPro" id="IPR005135">
    <property type="entry name" value="Endo/exonuclease/phosphatase"/>
</dbReference>
<feature type="non-terminal residue" evidence="2">
    <location>
        <position position="1"/>
    </location>
</feature>
<feature type="non-terminal residue" evidence="2">
    <location>
        <position position="500"/>
    </location>
</feature>
<evidence type="ECO:0000313" key="2">
    <source>
        <dbReference type="EMBL" id="JAR88172.1"/>
    </source>
</evidence>
<dbReference type="GO" id="GO:0004519">
    <property type="term" value="F:endonuclease activity"/>
    <property type="evidence" value="ECO:0007669"/>
    <property type="project" value="UniProtKB-KW"/>
</dbReference>
<dbReference type="Gene3D" id="3.60.10.10">
    <property type="entry name" value="Endonuclease/exonuclease/phosphatase"/>
    <property type="match status" value="1"/>
</dbReference>
<keyword evidence="2" id="KW-0540">Nuclease</keyword>
<dbReference type="GO" id="GO:0003964">
    <property type="term" value="F:RNA-directed DNA polymerase activity"/>
    <property type="evidence" value="ECO:0007669"/>
    <property type="project" value="UniProtKB-KW"/>
</dbReference>
<organism evidence="2">
    <name type="scientific">Ixodes ricinus</name>
    <name type="common">Common tick</name>
    <name type="synonym">Acarus ricinus</name>
    <dbReference type="NCBI Taxonomy" id="34613"/>
    <lineage>
        <taxon>Eukaryota</taxon>
        <taxon>Metazoa</taxon>
        <taxon>Ecdysozoa</taxon>
        <taxon>Arthropoda</taxon>
        <taxon>Chelicerata</taxon>
        <taxon>Arachnida</taxon>
        <taxon>Acari</taxon>
        <taxon>Parasitiformes</taxon>
        <taxon>Ixodida</taxon>
        <taxon>Ixodoidea</taxon>
        <taxon>Ixodidae</taxon>
        <taxon>Ixodinae</taxon>
        <taxon>Ixodes</taxon>
    </lineage>
</organism>
<name>A0A147BCI0_IXORI</name>
<proteinExistence type="predicted"/>
<dbReference type="AlphaFoldDB" id="A0A147BCI0"/>
<dbReference type="SUPFAM" id="SSF56219">
    <property type="entry name" value="DNase I-like"/>
    <property type="match status" value="1"/>
</dbReference>
<reference evidence="2" key="1">
    <citation type="journal article" date="2018" name="PLoS Negl. Trop. Dis.">
        <title>Sialome diversity of ticks revealed by RNAseq of single tick salivary glands.</title>
        <authorList>
            <person name="Perner J."/>
            <person name="Kropackova S."/>
            <person name="Kopacek P."/>
            <person name="Ribeiro J.M."/>
        </authorList>
    </citation>
    <scope>NUCLEOTIDE SEQUENCE</scope>
    <source>
        <strain evidence="2">Siblings of single egg batch collected in Ceske Budejovice</strain>
        <tissue evidence="2">Salivary glands</tissue>
    </source>
</reference>
<keyword evidence="2" id="KW-0548">Nucleotidyltransferase</keyword>
<sequence>LNIIQHNCNHSYTATEHLRINIQSHDIHISLLQEPYYLKDKIIGFSITDTIIQHHTKPRAAIIAHSKSFDIFPTYISRDIIAVHITTQTINCYLFSVYAPPHDDIDITITNIRQLISQYHPTPVLIGGDFNAKNIVWGGERTDSRGSELALFIISSDLYPLNSPTSPPAFQSSNGHSWIDLTLTSSTLLREITNWTVLDELTGSDHRYIFFQAYKTNTTTRKKLTQAGQLKLLDTLSTDTWFINTQTIPITSRTHLAYIINIFYTKIRTLYNKFCKAVQNSKNQTPWWNPQLDSERKRVRALRRRYQRAPPSLRHIYKESYLAAQKEYKKNIKKAKTHSWQSFCNQVSRTNIFTLPYKLALNKIKKPILIPPIQKPDNTYTSSLQESVETILQAQFPQDQPSEHTPEQVRIKHQTHTPPNTTNDVPFTLSELTHTIQYIRTRITPGTDNITSSLVKNIFSIYPLLMLNIYNACLTYSHYPQEWKESRVILLPKPNKPPHL</sequence>
<protein>
    <submittedName>
        <fullName evidence="2">Putative endonuclease/reverse transcriptase</fullName>
    </submittedName>
</protein>
<feature type="domain" description="Endonuclease/exonuclease/phosphatase" evidence="1">
    <location>
        <begin position="93"/>
        <end position="210"/>
    </location>
</feature>
<dbReference type="InterPro" id="IPR036691">
    <property type="entry name" value="Endo/exonu/phosph_ase_sf"/>
</dbReference>
<dbReference type="PANTHER" id="PTHR33273:SF4">
    <property type="entry name" value="ENDONUCLEASE_EXONUCLEASE_PHOSPHATASE DOMAIN-CONTAINING PROTEIN"/>
    <property type="match status" value="1"/>
</dbReference>
<accession>A0A147BCI0</accession>
<keyword evidence="2" id="KW-0255">Endonuclease</keyword>
<dbReference type="EMBL" id="GEGO01007232">
    <property type="protein sequence ID" value="JAR88172.1"/>
    <property type="molecule type" value="Transcribed_RNA"/>
</dbReference>
<keyword evidence="2" id="KW-0695">RNA-directed DNA polymerase</keyword>